<keyword evidence="1" id="KW-0472">Membrane</keyword>
<reference evidence="2 3" key="1">
    <citation type="journal article" date="2016" name="Nat. Commun.">
        <title>Thousands of microbial genomes shed light on interconnected biogeochemical processes in an aquifer system.</title>
        <authorList>
            <person name="Anantharaman K."/>
            <person name="Brown C.T."/>
            <person name="Hug L.A."/>
            <person name="Sharon I."/>
            <person name="Castelle C.J."/>
            <person name="Probst A.J."/>
            <person name="Thomas B.C."/>
            <person name="Singh A."/>
            <person name="Wilkins M.J."/>
            <person name="Karaoz U."/>
            <person name="Brodie E.L."/>
            <person name="Williams K.H."/>
            <person name="Hubbard S.S."/>
            <person name="Banfield J.F."/>
        </authorList>
    </citation>
    <scope>NUCLEOTIDE SEQUENCE [LARGE SCALE GENOMIC DNA]</scope>
</reference>
<gene>
    <name evidence="2" type="ORF">A2648_01020</name>
</gene>
<feature type="transmembrane region" description="Helical" evidence="1">
    <location>
        <begin position="46"/>
        <end position="65"/>
    </location>
</feature>
<evidence type="ECO:0000256" key="1">
    <source>
        <dbReference type="SAM" id="Phobius"/>
    </source>
</evidence>
<dbReference type="EMBL" id="MHLH01000003">
    <property type="protein sequence ID" value="OGZ04663.1"/>
    <property type="molecule type" value="Genomic_DNA"/>
</dbReference>
<comment type="caution">
    <text evidence="2">The sequence shown here is derived from an EMBL/GenBank/DDBJ whole genome shotgun (WGS) entry which is preliminary data.</text>
</comment>
<sequence>MENIQSPRRWVNNLTQQEFLLGLLMALCVGVFLFLASPHLDIPPTTTGYAVAGILTMTLVVSYWARNQRAKCPKCDGVFKYKGFAYMIGEIEACPHCHTTFQNLL</sequence>
<keyword evidence="1" id="KW-1133">Transmembrane helix</keyword>
<dbReference type="AlphaFoldDB" id="A0A1G2CTF5"/>
<name>A0A1G2CTF5_9BACT</name>
<protein>
    <submittedName>
        <fullName evidence="2">Uncharacterized protein</fullName>
    </submittedName>
</protein>
<evidence type="ECO:0000313" key="2">
    <source>
        <dbReference type="EMBL" id="OGZ04663.1"/>
    </source>
</evidence>
<organism evidence="2 3">
    <name type="scientific">Candidatus Lloydbacteria bacterium RIFCSPHIGHO2_01_FULL_41_20</name>
    <dbReference type="NCBI Taxonomy" id="1798657"/>
    <lineage>
        <taxon>Bacteria</taxon>
        <taxon>Candidatus Lloydiibacteriota</taxon>
    </lineage>
</organism>
<keyword evidence="1" id="KW-0812">Transmembrane</keyword>
<feature type="transmembrane region" description="Helical" evidence="1">
    <location>
        <begin position="20"/>
        <end position="40"/>
    </location>
</feature>
<proteinExistence type="predicted"/>
<accession>A0A1G2CTF5</accession>
<evidence type="ECO:0000313" key="3">
    <source>
        <dbReference type="Proteomes" id="UP000178841"/>
    </source>
</evidence>
<dbReference type="Proteomes" id="UP000178841">
    <property type="component" value="Unassembled WGS sequence"/>
</dbReference>